<gene>
    <name evidence="2" type="ORF">H0A75_00245</name>
</gene>
<dbReference type="Gene3D" id="3.40.50.300">
    <property type="entry name" value="P-loop containing nucleotide triphosphate hydrolases"/>
    <property type="match status" value="1"/>
</dbReference>
<accession>A0A7Z0SCA9</accession>
<dbReference type="AlphaFoldDB" id="A0A7Z0SCA9"/>
<dbReference type="InterPro" id="IPR045455">
    <property type="entry name" value="NrS-1_pol-like_helicase"/>
</dbReference>
<protein>
    <recommendedName>
        <fullName evidence="1">NrS-1 polymerase-like helicase domain-containing protein</fullName>
    </recommendedName>
</protein>
<dbReference type="InterPro" id="IPR027417">
    <property type="entry name" value="P-loop_NTPase"/>
</dbReference>
<evidence type="ECO:0000313" key="2">
    <source>
        <dbReference type="EMBL" id="NYT46373.1"/>
    </source>
</evidence>
<evidence type="ECO:0000313" key="3">
    <source>
        <dbReference type="Proteomes" id="UP000537890"/>
    </source>
</evidence>
<evidence type="ECO:0000259" key="1">
    <source>
        <dbReference type="Pfam" id="PF19263"/>
    </source>
</evidence>
<dbReference type="Proteomes" id="UP000537890">
    <property type="component" value="Unassembled WGS sequence"/>
</dbReference>
<sequence>MGTLVHMAKDAEYKRAISKKEGYIQQINAATEKTIAISIIPKVRKDNMLEADREQIAQVIKTRMKELTGTPTSIAIVRKNIRPEERAVAEKPDWCKGWVYVSSSAKFTRLNNMTSMVAEAFNMIEGGNVPFSDGGESKISAASYVANHHFIDIADKVAYLPNEKGGIVERGGATYLNTFDRNSIPKTAESFTPNGLDAIEMVKKHILFVCGTDKNAKILTQWLAHQVQYTGELVHWSPIIQSIEGVGKSFFAQLLRECLGARHVGVVSPGLINSRFNDYATGVAVNIVEELRIAGHNRHEASNAIKPLLTDKIITVEKKGEGSFTTYNTTNYICFTNFRDAIPLTSTDRRWWVIFVDMKNKSEFKERMGKTSGEYFPELFGAAETHGRELRKWLLEYPITKEFRETRDAPMTEHKEAMVETEEASHVGFHETLDVLQAGGRFFNESVVSRADLFSEVRFEHPNLGLKQREETVILKKMGFMNRAEVVKIYGVTKRFWTIRPMVNAEIRDELGNMKLI</sequence>
<proteinExistence type="predicted"/>
<reference evidence="2 3" key="1">
    <citation type="submission" date="2020-05" db="EMBL/GenBank/DDBJ databases">
        <title>Horizontal transmission and recombination maintain forever young bacterial symbiont genomes.</title>
        <authorList>
            <person name="Russell S.L."/>
            <person name="Pepper-Tunick E."/>
            <person name="Svedberg J."/>
            <person name="Byrne A."/>
            <person name="Ruelas Castillo J."/>
            <person name="Vollmers C."/>
            <person name="Beinart R.A."/>
            <person name="Corbett-Detig R."/>
        </authorList>
    </citation>
    <scope>NUCLEOTIDE SEQUENCE [LARGE SCALE GENOMIC DNA]</scope>
    <source>
        <strain evidence="2">4727-3</strain>
    </source>
</reference>
<dbReference type="SUPFAM" id="SSF52540">
    <property type="entry name" value="P-loop containing nucleoside triphosphate hydrolases"/>
    <property type="match status" value="1"/>
</dbReference>
<dbReference type="EMBL" id="JACCHS010000001">
    <property type="protein sequence ID" value="NYT46373.1"/>
    <property type="molecule type" value="Genomic_DNA"/>
</dbReference>
<feature type="domain" description="NrS-1 polymerase-like helicase" evidence="1">
    <location>
        <begin position="241"/>
        <end position="350"/>
    </location>
</feature>
<comment type="caution">
    <text evidence="2">The sequence shown here is derived from an EMBL/GenBank/DDBJ whole genome shotgun (WGS) entry which is preliminary data.</text>
</comment>
<organism evidence="2 3">
    <name type="scientific">Candidatus Methanofishera endochildressiae</name>
    <dbReference type="NCBI Taxonomy" id="2738884"/>
    <lineage>
        <taxon>Bacteria</taxon>
        <taxon>Pseudomonadati</taxon>
        <taxon>Pseudomonadota</taxon>
        <taxon>Gammaproteobacteria</taxon>
        <taxon>Candidatus Methanofishera</taxon>
    </lineage>
</organism>
<name>A0A7Z0SCA9_9GAMM</name>
<dbReference type="Pfam" id="PF19263">
    <property type="entry name" value="DUF5906"/>
    <property type="match status" value="1"/>
</dbReference>